<evidence type="ECO:0000313" key="2">
    <source>
        <dbReference type="Proteomes" id="UP001374599"/>
    </source>
</evidence>
<name>A0ACB5UHZ6_9FIRM</name>
<organism evidence="1 2">
    <name type="scientific">Vallitalea maricola</name>
    <dbReference type="NCBI Taxonomy" id="3074433"/>
    <lineage>
        <taxon>Bacteria</taxon>
        <taxon>Bacillati</taxon>
        <taxon>Bacillota</taxon>
        <taxon>Clostridia</taxon>
        <taxon>Lachnospirales</taxon>
        <taxon>Vallitaleaceae</taxon>
        <taxon>Vallitalea</taxon>
    </lineage>
</organism>
<protein>
    <submittedName>
        <fullName evidence="1">Uncharacterized protein</fullName>
    </submittedName>
</protein>
<keyword evidence="2" id="KW-1185">Reference proteome</keyword>
<proteinExistence type="predicted"/>
<sequence length="159" mass="18272">MSKVFNVQKFFVLTAVLLLLGASTVFAASDYYVDTPTEINLNYIEESIKDSNKVTDMEYTVVDDENVQDVIKQNVDILKFNPFRLSFRDGQYLYIAVGYGEQRTGGYNIQVNELYESQDHIVISTELLSPGEDDIVTMSITYPYVIIRTNDLFLPIYYK</sequence>
<dbReference type="Proteomes" id="UP001374599">
    <property type="component" value="Unassembled WGS sequence"/>
</dbReference>
<comment type="caution">
    <text evidence="1">The sequence shown here is derived from an EMBL/GenBank/DDBJ whole genome shotgun (WGS) entry which is preliminary data.</text>
</comment>
<evidence type="ECO:0000313" key="1">
    <source>
        <dbReference type="EMBL" id="GMQ62178.1"/>
    </source>
</evidence>
<dbReference type="EMBL" id="BTPU01000020">
    <property type="protein sequence ID" value="GMQ62178.1"/>
    <property type="molecule type" value="Genomic_DNA"/>
</dbReference>
<accession>A0ACB5UHZ6</accession>
<reference evidence="1" key="1">
    <citation type="submission" date="2023-09" db="EMBL/GenBank/DDBJ databases">
        <title>Vallitalea sediminicola and Vallitalea maricola sp. nov., anaerobic bacteria isolated from marine sediment.</title>
        <authorList>
            <person name="Hirano S."/>
            <person name="Maeda A."/>
            <person name="Terahara T."/>
            <person name="Mori K."/>
            <person name="Hamada M."/>
            <person name="Matsumoto R."/>
            <person name="Kobayashi T."/>
        </authorList>
    </citation>
    <scope>NUCLEOTIDE SEQUENCE</scope>
    <source>
        <strain evidence="1">AN17-2</strain>
    </source>
</reference>
<gene>
    <name evidence="1" type="ORF">AN2V17_14090</name>
</gene>